<dbReference type="VEuPathDB" id="VectorBase:AFUN2_010142"/>
<protein>
    <submittedName>
        <fullName evidence="3">Uncharacterized protein</fullName>
    </submittedName>
</protein>
<dbReference type="EnsemblMetazoa" id="AFUN009784-RA">
    <property type="protein sequence ID" value="AFUN009784-PA"/>
    <property type="gene ID" value="AFUN009784"/>
</dbReference>
<feature type="compositionally biased region" description="Polar residues" evidence="2">
    <location>
        <begin position="192"/>
        <end position="201"/>
    </location>
</feature>
<evidence type="ECO:0000256" key="1">
    <source>
        <dbReference type="SAM" id="Coils"/>
    </source>
</evidence>
<evidence type="ECO:0000256" key="2">
    <source>
        <dbReference type="SAM" id="MobiDB-lite"/>
    </source>
</evidence>
<proteinExistence type="predicted"/>
<dbReference type="STRING" id="62324.A0A182RU31"/>
<feature type="coiled-coil region" evidence="1">
    <location>
        <begin position="9"/>
        <end position="67"/>
    </location>
</feature>
<accession>A0A182RU31</accession>
<feature type="compositionally biased region" description="Basic and acidic residues" evidence="2">
    <location>
        <begin position="320"/>
        <end position="343"/>
    </location>
</feature>
<organism evidence="3">
    <name type="scientific">Anopheles funestus</name>
    <name type="common">African malaria mosquito</name>
    <dbReference type="NCBI Taxonomy" id="62324"/>
    <lineage>
        <taxon>Eukaryota</taxon>
        <taxon>Metazoa</taxon>
        <taxon>Ecdysozoa</taxon>
        <taxon>Arthropoda</taxon>
        <taxon>Hexapoda</taxon>
        <taxon>Insecta</taxon>
        <taxon>Pterygota</taxon>
        <taxon>Neoptera</taxon>
        <taxon>Endopterygota</taxon>
        <taxon>Diptera</taxon>
        <taxon>Nematocera</taxon>
        <taxon>Culicoidea</taxon>
        <taxon>Culicidae</taxon>
        <taxon>Anophelinae</taxon>
        <taxon>Anopheles</taxon>
    </lineage>
</organism>
<evidence type="ECO:0000313" key="3">
    <source>
        <dbReference type="EnsemblMetazoa" id="AFUN009784-PA"/>
    </source>
</evidence>
<sequence length="352" mass="39968">MGETIKARYHSMEQDITKLKLAVDEKNAELGLINDLKRKLKETQSKLKRSEQERSEMEKRLMVAELENKKLELFLDAQALHLRKVKNELSHIHTLSIKQIEYLDEPSDALILDDASTARRRRHPSLHNYAPTVQSSECDTTTANASPIQSLVSLGTLSKDHHPVRRNGPRQSSSKSPRIVLEVATKRKSHSRSVTSTTYTMEESIPSLASDSDRDNAHSALRWKPSTSSCTVASCDDNGKHNECADHHRRAPEINRADHDDNRIRHRASASVSNYNAGRRKLTAARQPYDAVDDVVKWQRDDKEHHLTSRTTSKSVAADDGDKSSGHREEWVRRRTVTHDDHQQFVAELDGE</sequence>
<dbReference type="AlphaFoldDB" id="A0A182RU31"/>
<feature type="region of interest" description="Disordered" evidence="2">
    <location>
        <begin position="156"/>
        <end position="218"/>
    </location>
</feature>
<feature type="region of interest" description="Disordered" evidence="2">
    <location>
        <begin position="303"/>
        <end position="352"/>
    </location>
</feature>
<name>A0A182RU31_ANOFN</name>
<reference evidence="3" key="1">
    <citation type="submission" date="2020-05" db="UniProtKB">
        <authorList>
            <consortium name="EnsemblMetazoa"/>
        </authorList>
    </citation>
    <scope>IDENTIFICATION</scope>
    <source>
        <strain evidence="3">FUMOZ</strain>
    </source>
</reference>
<keyword evidence="1" id="KW-0175">Coiled coil</keyword>
<dbReference type="VEuPathDB" id="VectorBase:AFUN009784"/>